<accession>A0A7R8VYP8</accession>
<sequence>MDTLMGVATFGVLLLCWYLLKMAVKRAKMVHLVDKLPGPRAYPIIGTSWKLLTFPRNQLMAEAKKDVAKFGPLFRTWIGPLPEVHLIKPQHFELFLGSPKHIDKSLSYKFLHPWLGTGLLTSTGESSLAFTVSGHPSVGTDRVPCGPSVGTDHAPCGPSVGTDHAPCGPSVGTDHVPLLVLTMLLVDLVLVLTMLLVDLVLVLTMFLVDLVLVLTMLLVNLVLVVPGAKWHSHRKMITPTFHFKILENFQEVFVEKSEMMLKKLRPQANGRVFDICPFITRCALDIICETAMGTQINAQEDTDSEYVKAVYE</sequence>
<keyword evidence="8" id="KW-0812">Transmembrane</keyword>
<feature type="transmembrane region" description="Helical" evidence="8">
    <location>
        <begin position="6"/>
        <end position="24"/>
    </location>
</feature>
<dbReference type="InterPro" id="IPR050196">
    <property type="entry name" value="Cytochrome_P450_Monoox"/>
</dbReference>
<organism evidence="9">
    <name type="scientific">Timema douglasi</name>
    <name type="common">Walking stick</name>
    <dbReference type="NCBI Taxonomy" id="61478"/>
    <lineage>
        <taxon>Eukaryota</taxon>
        <taxon>Metazoa</taxon>
        <taxon>Ecdysozoa</taxon>
        <taxon>Arthropoda</taxon>
        <taxon>Hexapoda</taxon>
        <taxon>Insecta</taxon>
        <taxon>Pterygota</taxon>
        <taxon>Neoptera</taxon>
        <taxon>Polyneoptera</taxon>
        <taxon>Phasmatodea</taxon>
        <taxon>Timematodea</taxon>
        <taxon>Timematoidea</taxon>
        <taxon>Timematidae</taxon>
        <taxon>Timema</taxon>
    </lineage>
</organism>
<gene>
    <name evidence="9" type="ORF">TDIB3V08_LOCUS13042</name>
</gene>
<reference evidence="9" key="1">
    <citation type="submission" date="2020-11" db="EMBL/GenBank/DDBJ databases">
        <authorList>
            <person name="Tran Van P."/>
        </authorList>
    </citation>
    <scope>NUCLEOTIDE SEQUENCE</scope>
</reference>
<keyword evidence="6" id="KW-0408">Iron</keyword>
<dbReference type="PRINTS" id="PR00464">
    <property type="entry name" value="EP450II"/>
</dbReference>
<keyword evidence="4" id="KW-0479">Metal-binding</keyword>
<evidence type="ECO:0008006" key="10">
    <source>
        <dbReference type="Google" id="ProtNLM"/>
    </source>
</evidence>
<evidence type="ECO:0000313" key="9">
    <source>
        <dbReference type="EMBL" id="CAD7206893.1"/>
    </source>
</evidence>
<keyword evidence="8" id="KW-1133">Transmembrane helix</keyword>
<keyword evidence="8" id="KW-0472">Membrane</keyword>
<dbReference type="GO" id="GO:0004497">
    <property type="term" value="F:monooxygenase activity"/>
    <property type="evidence" value="ECO:0007669"/>
    <property type="project" value="UniProtKB-KW"/>
</dbReference>
<dbReference type="InterPro" id="IPR036396">
    <property type="entry name" value="Cyt_P450_sf"/>
</dbReference>
<proteinExistence type="inferred from homology"/>
<dbReference type="InterPro" id="IPR002402">
    <property type="entry name" value="Cyt_P450_E_grp-II"/>
</dbReference>
<comment type="similarity">
    <text evidence="2">Belongs to the cytochrome P450 family.</text>
</comment>
<dbReference type="PANTHER" id="PTHR24291">
    <property type="entry name" value="CYTOCHROME P450 FAMILY 4"/>
    <property type="match status" value="1"/>
</dbReference>
<keyword evidence="7" id="KW-0503">Monooxygenase</keyword>
<evidence type="ECO:0000256" key="1">
    <source>
        <dbReference type="ARBA" id="ARBA00001971"/>
    </source>
</evidence>
<dbReference type="Pfam" id="PF00067">
    <property type="entry name" value="p450"/>
    <property type="match status" value="1"/>
</dbReference>
<dbReference type="Gene3D" id="1.10.630.10">
    <property type="entry name" value="Cytochrome P450"/>
    <property type="match status" value="2"/>
</dbReference>
<comment type="cofactor">
    <cofactor evidence="1">
        <name>heme</name>
        <dbReference type="ChEBI" id="CHEBI:30413"/>
    </cofactor>
</comment>
<evidence type="ECO:0000256" key="5">
    <source>
        <dbReference type="ARBA" id="ARBA00023002"/>
    </source>
</evidence>
<dbReference type="GO" id="GO:0016705">
    <property type="term" value="F:oxidoreductase activity, acting on paired donors, with incorporation or reduction of molecular oxygen"/>
    <property type="evidence" value="ECO:0007669"/>
    <property type="project" value="InterPro"/>
</dbReference>
<protein>
    <recommendedName>
        <fullName evidence="10">Cytochrome P450</fullName>
    </recommendedName>
</protein>
<evidence type="ECO:0000256" key="3">
    <source>
        <dbReference type="ARBA" id="ARBA00022617"/>
    </source>
</evidence>
<dbReference type="InterPro" id="IPR001128">
    <property type="entry name" value="Cyt_P450"/>
</dbReference>
<evidence type="ECO:0000256" key="8">
    <source>
        <dbReference type="SAM" id="Phobius"/>
    </source>
</evidence>
<name>A0A7R8VYP8_TIMDO</name>
<evidence type="ECO:0000256" key="6">
    <source>
        <dbReference type="ARBA" id="ARBA00023004"/>
    </source>
</evidence>
<dbReference type="SUPFAM" id="SSF48264">
    <property type="entry name" value="Cytochrome P450"/>
    <property type="match status" value="2"/>
</dbReference>
<feature type="transmembrane region" description="Helical" evidence="8">
    <location>
        <begin position="203"/>
        <end position="225"/>
    </location>
</feature>
<keyword evidence="3" id="KW-0349">Heme</keyword>
<evidence type="ECO:0000256" key="2">
    <source>
        <dbReference type="ARBA" id="ARBA00010617"/>
    </source>
</evidence>
<feature type="transmembrane region" description="Helical" evidence="8">
    <location>
        <begin position="178"/>
        <end position="197"/>
    </location>
</feature>
<dbReference type="EMBL" id="OA588762">
    <property type="protein sequence ID" value="CAD7206893.1"/>
    <property type="molecule type" value="Genomic_DNA"/>
</dbReference>
<evidence type="ECO:0000256" key="4">
    <source>
        <dbReference type="ARBA" id="ARBA00022723"/>
    </source>
</evidence>
<evidence type="ECO:0000256" key="7">
    <source>
        <dbReference type="ARBA" id="ARBA00023033"/>
    </source>
</evidence>
<dbReference type="GO" id="GO:0005506">
    <property type="term" value="F:iron ion binding"/>
    <property type="evidence" value="ECO:0007669"/>
    <property type="project" value="InterPro"/>
</dbReference>
<keyword evidence="5" id="KW-0560">Oxidoreductase</keyword>
<dbReference type="PANTHER" id="PTHR24291:SF209">
    <property type="entry name" value="CYTOCHROME P450-LIKE PROTEIN"/>
    <property type="match status" value="1"/>
</dbReference>
<dbReference type="GO" id="GO:0020037">
    <property type="term" value="F:heme binding"/>
    <property type="evidence" value="ECO:0007669"/>
    <property type="project" value="InterPro"/>
</dbReference>
<dbReference type="AlphaFoldDB" id="A0A7R8VYP8"/>